<evidence type="ECO:0000256" key="14">
    <source>
        <dbReference type="PIRSR" id="PIRSR006769-1"/>
    </source>
</evidence>
<proteinExistence type="inferred from homology"/>
<keyword evidence="7 13" id="KW-0479">Metal-binding</keyword>
<evidence type="ECO:0000256" key="11">
    <source>
        <dbReference type="ARBA" id="ARBA00023002"/>
    </source>
</evidence>
<evidence type="ECO:0000259" key="17">
    <source>
        <dbReference type="PROSITE" id="PS51747"/>
    </source>
</evidence>
<dbReference type="GO" id="GO:0050661">
    <property type="term" value="F:NADP binding"/>
    <property type="evidence" value="ECO:0007669"/>
    <property type="project" value="InterPro"/>
</dbReference>
<feature type="binding site" evidence="15">
    <location>
        <position position="204"/>
    </location>
    <ligand>
        <name>NADP(+)</name>
        <dbReference type="ChEBI" id="CHEBI:58349"/>
    </ligand>
</feature>
<dbReference type="FunFam" id="3.40.140.10:FF:000025">
    <property type="entry name" value="Riboflavin biosynthesis protein RibD"/>
    <property type="match status" value="1"/>
</dbReference>
<dbReference type="PROSITE" id="PS51747">
    <property type="entry name" value="CYT_DCMP_DEAMINASES_2"/>
    <property type="match status" value="1"/>
</dbReference>
<feature type="binding site" evidence="15">
    <location>
        <position position="174"/>
    </location>
    <ligand>
        <name>NADP(+)</name>
        <dbReference type="ChEBI" id="CHEBI:58349"/>
    </ligand>
</feature>
<dbReference type="InterPro" id="IPR050765">
    <property type="entry name" value="Riboflavin_Biosynth_HTPR"/>
</dbReference>
<evidence type="ECO:0000256" key="5">
    <source>
        <dbReference type="ARBA" id="ARBA00007417"/>
    </source>
</evidence>
<evidence type="ECO:0000256" key="1">
    <source>
        <dbReference type="ARBA" id="ARBA00002151"/>
    </source>
</evidence>
<feature type="binding site" evidence="15">
    <location>
        <position position="200"/>
    </location>
    <ligand>
        <name>NADP(+)</name>
        <dbReference type="ChEBI" id="CHEBI:58349"/>
    </ligand>
</feature>
<dbReference type="PANTHER" id="PTHR38011:SF7">
    <property type="entry name" value="2,5-DIAMINO-6-RIBOSYLAMINO-4(3H)-PYRIMIDINONE 5'-PHOSPHATE REDUCTASE"/>
    <property type="match status" value="1"/>
</dbReference>
<evidence type="ECO:0000256" key="9">
    <source>
        <dbReference type="ARBA" id="ARBA00022833"/>
    </source>
</evidence>
<dbReference type="PIRSF" id="PIRSF006769">
    <property type="entry name" value="RibD"/>
    <property type="match status" value="1"/>
</dbReference>
<dbReference type="PANTHER" id="PTHR38011">
    <property type="entry name" value="DIHYDROFOLATE REDUCTASE FAMILY PROTEIN (AFU_ORTHOLOGUE AFUA_8G06820)"/>
    <property type="match status" value="1"/>
</dbReference>
<comment type="similarity">
    <text evidence="4 13">In the N-terminal section; belongs to the cytidine and deoxycytidylate deaminase family.</text>
</comment>
<dbReference type="GO" id="GO:0009231">
    <property type="term" value="P:riboflavin biosynthetic process"/>
    <property type="evidence" value="ECO:0007669"/>
    <property type="project" value="UniProtKB-UniPathway"/>
</dbReference>
<dbReference type="EC" id="3.5.4.26" evidence="13"/>
<comment type="function">
    <text evidence="1 13">Converts 2,5-diamino-6-(ribosylamino)-4(3h)-pyrimidinone 5'-phosphate into 5-amino-6-(ribosylamino)-2,4(1h,3h)-pyrimidinedione 5'-phosphate.</text>
</comment>
<evidence type="ECO:0000256" key="8">
    <source>
        <dbReference type="ARBA" id="ARBA00022801"/>
    </source>
</evidence>
<dbReference type="UniPathway" id="UPA00275">
    <property type="reaction ID" value="UER00401"/>
</dbReference>
<evidence type="ECO:0000256" key="7">
    <source>
        <dbReference type="ARBA" id="ARBA00022723"/>
    </source>
</evidence>
<dbReference type="OrthoDB" id="9800865at2"/>
<dbReference type="InterPro" id="IPR002734">
    <property type="entry name" value="RibDG_C"/>
</dbReference>
<dbReference type="EMBL" id="OBEB01000006">
    <property type="protein sequence ID" value="SNY55627.1"/>
    <property type="molecule type" value="Genomic_DNA"/>
</dbReference>
<dbReference type="EC" id="1.1.1.193" evidence="13"/>
<feature type="binding site" evidence="15">
    <location>
        <begin position="306"/>
        <end position="312"/>
    </location>
    <ligand>
        <name>NADP(+)</name>
        <dbReference type="ChEBI" id="CHEBI:58349"/>
    </ligand>
</feature>
<dbReference type="InterPro" id="IPR011549">
    <property type="entry name" value="RibD_C"/>
</dbReference>
<feature type="binding site" evidence="16">
    <location>
        <position position="88"/>
    </location>
    <ligand>
        <name>Zn(2+)</name>
        <dbReference type="ChEBI" id="CHEBI:29105"/>
        <note>catalytic</note>
    </ligand>
</feature>
<evidence type="ECO:0000256" key="2">
    <source>
        <dbReference type="ARBA" id="ARBA00004882"/>
    </source>
</evidence>
<comment type="pathway">
    <text evidence="3 13">Cofactor biosynthesis; riboflavin biosynthesis; 5-amino-6-(D-ribitylamino)uracil from GTP: step 3/4.</text>
</comment>
<feature type="binding site" evidence="15">
    <location>
        <position position="172"/>
    </location>
    <ligand>
        <name>substrate</name>
    </ligand>
</feature>
<feature type="binding site" evidence="15">
    <location>
        <position position="188"/>
    </location>
    <ligand>
        <name>substrate</name>
    </ligand>
</feature>
<dbReference type="Proteomes" id="UP000219353">
    <property type="component" value="Unassembled WGS sequence"/>
</dbReference>
<keyword evidence="19" id="KW-1185">Reference proteome</keyword>
<evidence type="ECO:0000256" key="6">
    <source>
        <dbReference type="ARBA" id="ARBA00022619"/>
    </source>
</evidence>
<keyword evidence="10 13" id="KW-0521">NADP</keyword>
<evidence type="ECO:0000256" key="13">
    <source>
        <dbReference type="PIRNR" id="PIRNR006769"/>
    </source>
</evidence>
<dbReference type="GO" id="GO:0008703">
    <property type="term" value="F:5-amino-6-(5-phosphoribosylamino)uracil reductase activity"/>
    <property type="evidence" value="ECO:0007669"/>
    <property type="project" value="UniProtKB-EC"/>
</dbReference>
<dbReference type="SUPFAM" id="SSF53927">
    <property type="entry name" value="Cytidine deaminase-like"/>
    <property type="match status" value="1"/>
</dbReference>
<gene>
    <name evidence="18" type="ORF">SAMN06297280_2921</name>
</gene>
<dbReference type="NCBIfam" id="TIGR00326">
    <property type="entry name" value="eubact_ribD"/>
    <property type="match status" value="1"/>
</dbReference>
<evidence type="ECO:0000256" key="16">
    <source>
        <dbReference type="PIRSR" id="PIRSR006769-3"/>
    </source>
</evidence>
<dbReference type="InterPro" id="IPR004794">
    <property type="entry name" value="Eubact_RibD"/>
</dbReference>
<evidence type="ECO:0000313" key="18">
    <source>
        <dbReference type="EMBL" id="SNY55627.1"/>
    </source>
</evidence>
<evidence type="ECO:0000256" key="15">
    <source>
        <dbReference type="PIRSR" id="PIRSR006769-2"/>
    </source>
</evidence>
<protein>
    <recommendedName>
        <fullName evidence="13">Riboflavin biosynthesis protein RibD</fullName>
    </recommendedName>
    <domain>
        <recommendedName>
            <fullName evidence="13">Diaminohydroxyphosphoribosylaminopyrimidine deaminase</fullName>
            <shortName evidence="13">DRAP deaminase</shortName>
            <ecNumber evidence="13">3.5.4.26</ecNumber>
        </recommendedName>
        <alternativeName>
            <fullName evidence="13">Riboflavin-specific deaminase</fullName>
        </alternativeName>
    </domain>
    <domain>
        <recommendedName>
            <fullName evidence="13">5-amino-6-(5-phosphoribosylamino)uracil reductase</fullName>
            <ecNumber evidence="13">1.1.1.193</ecNumber>
        </recommendedName>
        <alternativeName>
            <fullName evidence="13">HTP reductase</fullName>
        </alternativeName>
    </domain>
</protein>
<feature type="domain" description="CMP/dCMP-type deaminase" evidence="17">
    <location>
        <begin position="5"/>
        <end position="127"/>
    </location>
</feature>
<keyword evidence="9 13" id="KW-0862">Zinc</keyword>
<dbReference type="Gene3D" id="3.40.430.10">
    <property type="entry name" value="Dihydrofolate Reductase, subunit A"/>
    <property type="match status" value="1"/>
</dbReference>
<evidence type="ECO:0000313" key="19">
    <source>
        <dbReference type="Proteomes" id="UP000219353"/>
    </source>
</evidence>
<comment type="cofactor">
    <cofactor evidence="13 16">
        <name>Zn(2+)</name>
        <dbReference type="ChEBI" id="CHEBI:29105"/>
    </cofactor>
    <text evidence="13 16">Binds 1 zinc ion.</text>
</comment>
<dbReference type="CDD" id="cd01284">
    <property type="entry name" value="Riboflavin_deaminase-reductase"/>
    <property type="match status" value="1"/>
</dbReference>
<comment type="pathway">
    <text evidence="2 13">Cofactor biosynthesis; riboflavin biosynthesis; 5-amino-6-(D-ribitylamino)uracil from GTP: step 2/4.</text>
</comment>
<organism evidence="18 19">
    <name type="scientific">Arsukibacterium tuosuense</name>
    <dbReference type="NCBI Taxonomy" id="1323745"/>
    <lineage>
        <taxon>Bacteria</taxon>
        <taxon>Pseudomonadati</taxon>
        <taxon>Pseudomonadota</taxon>
        <taxon>Gammaproteobacteria</taxon>
        <taxon>Chromatiales</taxon>
        <taxon>Chromatiaceae</taxon>
        <taxon>Arsukibacterium</taxon>
    </lineage>
</organism>
<dbReference type="InterPro" id="IPR024072">
    <property type="entry name" value="DHFR-like_dom_sf"/>
</dbReference>
<evidence type="ECO:0000256" key="10">
    <source>
        <dbReference type="ARBA" id="ARBA00022857"/>
    </source>
</evidence>
<feature type="binding site" evidence="15">
    <location>
        <position position="158"/>
    </location>
    <ligand>
        <name>NADP(+)</name>
        <dbReference type="ChEBI" id="CHEBI:58349"/>
    </ligand>
</feature>
<dbReference type="AlphaFoldDB" id="A0A285J6Y1"/>
<keyword evidence="12" id="KW-0511">Multifunctional enzyme</keyword>
<dbReference type="Pfam" id="PF01872">
    <property type="entry name" value="RibD_C"/>
    <property type="match status" value="1"/>
</dbReference>
<dbReference type="NCBIfam" id="TIGR00227">
    <property type="entry name" value="ribD_Cterm"/>
    <property type="match status" value="1"/>
</dbReference>
<dbReference type="InterPro" id="IPR016193">
    <property type="entry name" value="Cytidine_deaminase-like"/>
</dbReference>
<comment type="catalytic activity">
    <reaction evidence="13">
        <text>2,5-diamino-6-hydroxy-4-(5-phosphoribosylamino)-pyrimidine + H2O + H(+) = 5-amino-6-(5-phospho-D-ribosylamino)uracil + NH4(+)</text>
        <dbReference type="Rhea" id="RHEA:21868"/>
        <dbReference type="ChEBI" id="CHEBI:15377"/>
        <dbReference type="ChEBI" id="CHEBI:15378"/>
        <dbReference type="ChEBI" id="CHEBI:28938"/>
        <dbReference type="ChEBI" id="CHEBI:58453"/>
        <dbReference type="ChEBI" id="CHEBI:58614"/>
        <dbReference type="EC" id="3.5.4.26"/>
    </reaction>
</comment>
<reference evidence="19" key="1">
    <citation type="submission" date="2017-09" db="EMBL/GenBank/DDBJ databases">
        <authorList>
            <person name="Varghese N."/>
            <person name="Submissions S."/>
        </authorList>
    </citation>
    <scope>NUCLEOTIDE SEQUENCE [LARGE SCALE GENOMIC DNA]</scope>
    <source>
        <strain evidence="19">CGMCC 1.12461</strain>
    </source>
</reference>
<dbReference type="RefSeq" id="WP_097112121.1">
    <property type="nucleotide sequence ID" value="NZ_OBEB01000006.1"/>
</dbReference>
<dbReference type="Pfam" id="PF00383">
    <property type="entry name" value="dCMP_cyt_deam_1"/>
    <property type="match status" value="1"/>
</dbReference>
<dbReference type="SUPFAM" id="SSF53597">
    <property type="entry name" value="Dihydrofolate reductase-like"/>
    <property type="match status" value="1"/>
</dbReference>
<dbReference type="GO" id="GO:0008835">
    <property type="term" value="F:diaminohydroxyphosphoribosylaminopyrimidine deaminase activity"/>
    <property type="evidence" value="ECO:0007669"/>
    <property type="project" value="UniProtKB-EC"/>
</dbReference>
<evidence type="ECO:0000256" key="4">
    <source>
        <dbReference type="ARBA" id="ARBA00005259"/>
    </source>
</evidence>
<dbReference type="InterPro" id="IPR016192">
    <property type="entry name" value="APOBEC/CMP_deaminase_Zn-bd"/>
</dbReference>
<feature type="active site" description="Proton donor" evidence="14">
    <location>
        <position position="56"/>
    </location>
</feature>
<evidence type="ECO:0000256" key="12">
    <source>
        <dbReference type="ARBA" id="ARBA00023268"/>
    </source>
</evidence>
<feature type="binding site" evidence="16">
    <location>
        <position position="79"/>
    </location>
    <ligand>
        <name>Zn(2+)</name>
        <dbReference type="ChEBI" id="CHEBI:29105"/>
        <note>catalytic</note>
    </ligand>
</feature>
<sequence length="375" mass="39982">MAFTPADHDFMTRALQLAAKGRFTTDPNPNVGAVIVQDGDVVGEGYHHQAGESHAEVYALAEAGGQAHGATCYVTLEPCSHFGRTPPCAEALIAAGVSRVVIAMLDPNPLVAGKGVAILEQAGVTVESGLMETEAIALNRGFLSAMERQRPWLRLKLAASIDGRTALANGQSKWITGPLARADVQGYRAQSSAVLSTASTVLADSARLTVRQPADGTPITTLNNGELRQPLRIILDRRQQLTSSEPLFSLAGPILLCIAPDKPLRQMPAQVEQQVVPLGGNGYFDLEALLKLLTARQVRSIWVEAGATLAGSLLQQQLVDEFILYQAPVLLGPQARAMAVLPEITELSEAARFDFNDICQLGPDIRLTALLSKAN</sequence>
<keyword evidence="11 13" id="KW-0560">Oxidoreductase</keyword>
<dbReference type="InterPro" id="IPR002125">
    <property type="entry name" value="CMP_dCMP_dom"/>
</dbReference>
<dbReference type="GO" id="GO:0008270">
    <property type="term" value="F:zinc ion binding"/>
    <property type="evidence" value="ECO:0007669"/>
    <property type="project" value="InterPro"/>
</dbReference>
<feature type="binding site" evidence="16">
    <location>
        <position position="54"/>
    </location>
    <ligand>
        <name>Zn(2+)</name>
        <dbReference type="ChEBI" id="CHEBI:29105"/>
        <note>catalytic</note>
    </ligand>
</feature>
<feature type="binding site" evidence="15">
    <location>
        <position position="304"/>
    </location>
    <ligand>
        <name>substrate</name>
    </ligand>
</feature>
<feature type="binding site" evidence="15">
    <location>
        <position position="208"/>
    </location>
    <ligand>
        <name>substrate</name>
    </ligand>
</feature>
<comment type="catalytic activity">
    <reaction evidence="13">
        <text>5-amino-6-(5-phospho-D-ribitylamino)uracil + NADP(+) = 5-amino-6-(5-phospho-D-ribosylamino)uracil + NADPH + H(+)</text>
        <dbReference type="Rhea" id="RHEA:17845"/>
        <dbReference type="ChEBI" id="CHEBI:15378"/>
        <dbReference type="ChEBI" id="CHEBI:57783"/>
        <dbReference type="ChEBI" id="CHEBI:58349"/>
        <dbReference type="ChEBI" id="CHEBI:58421"/>
        <dbReference type="ChEBI" id="CHEBI:58453"/>
        <dbReference type="EC" id="1.1.1.193"/>
    </reaction>
</comment>
<dbReference type="PROSITE" id="PS00903">
    <property type="entry name" value="CYT_DCMP_DEAMINASES_1"/>
    <property type="match status" value="1"/>
</dbReference>
<evidence type="ECO:0000256" key="3">
    <source>
        <dbReference type="ARBA" id="ARBA00004910"/>
    </source>
</evidence>
<dbReference type="Gene3D" id="3.40.140.10">
    <property type="entry name" value="Cytidine Deaminase, domain 2"/>
    <property type="match status" value="1"/>
</dbReference>
<name>A0A285J6Y1_9GAMM</name>
<keyword evidence="8 13" id="KW-0378">Hydrolase</keyword>
<accession>A0A285J6Y1</accession>
<comment type="similarity">
    <text evidence="5 13">In the C-terminal section; belongs to the HTP reductase family.</text>
</comment>
<keyword evidence="6 13" id="KW-0686">Riboflavin biosynthesis</keyword>
<feature type="binding site" evidence="15">
    <location>
        <position position="211"/>
    </location>
    <ligand>
        <name>substrate</name>
    </ligand>
</feature>